<proteinExistence type="predicted"/>
<accession>A0A1I2PNI7</accession>
<gene>
    <name evidence="1" type="ORF">SAMN02982927_00912</name>
</gene>
<dbReference type="AlphaFoldDB" id="A0A1I2PNI7"/>
<evidence type="ECO:0000313" key="1">
    <source>
        <dbReference type="EMBL" id="SFG17702.1"/>
    </source>
</evidence>
<dbReference type="Proteomes" id="UP000198752">
    <property type="component" value="Unassembled WGS sequence"/>
</dbReference>
<protein>
    <submittedName>
        <fullName evidence="1">Uncharacterized protein</fullName>
    </submittedName>
</protein>
<organism evidence="1 2">
    <name type="scientific">Sporolactobacillus nakayamae</name>
    <dbReference type="NCBI Taxonomy" id="269670"/>
    <lineage>
        <taxon>Bacteria</taxon>
        <taxon>Bacillati</taxon>
        <taxon>Bacillota</taxon>
        <taxon>Bacilli</taxon>
        <taxon>Bacillales</taxon>
        <taxon>Sporolactobacillaceae</taxon>
        <taxon>Sporolactobacillus</taxon>
    </lineage>
</organism>
<reference evidence="2" key="1">
    <citation type="submission" date="2016-10" db="EMBL/GenBank/DDBJ databases">
        <authorList>
            <person name="Varghese N."/>
            <person name="Submissions S."/>
        </authorList>
    </citation>
    <scope>NUCLEOTIDE SEQUENCE [LARGE SCALE GENOMIC DNA]</scope>
    <source>
        <strain evidence="2">ATCC 700379</strain>
    </source>
</reference>
<keyword evidence="2" id="KW-1185">Reference proteome</keyword>
<name>A0A1I2PNI7_9BACL</name>
<dbReference type="EMBL" id="FOOY01000005">
    <property type="protein sequence ID" value="SFG17702.1"/>
    <property type="molecule type" value="Genomic_DNA"/>
</dbReference>
<evidence type="ECO:0000313" key="2">
    <source>
        <dbReference type="Proteomes" id="UP000198752"/>
    </source>
</evidence>
<sequence>MLLTTICQIGKSPVKKSFQALLQKERALYEGLSTELKQGLNLIGFSPLEKQHIDGLCNLSIQMVKMFG</sequence>